<dbReference type="OrthoDB" id="9945412at2"/>
<organism evidence="3 4">
    <name type="scientific">Aeromonas sobria</name>
    <dbReference type="NCBI Taxonomy" id="646"/>
    <lineage>
        <taxon>Bacteria</taxon>
        <taxon>Pseudomonadati</taxon>
        <taxon>Pseudomonadota</taxon>
        <taxon>Gammaproteobacteria</taxon>
        <taxon>Aeromonadales</taxon>
        <taxon>Aeromonadaceae</taxon>
        <taxon>Aeromonas</taxon>
    </lineage>
</organism>
<evidence type="ECO:0000256" key="2">
    <source>
        <dbReference type="SAM" id="Phobius"/>
    </source>
</evidence>
<evidence type="ECO:0008006" key="5">
    <source>
        <dbReference type="Google" id="ProtNLM"/>
    </source>
</evidence>
<gene>
    <name evidence="3" type="ORF">BJD16_18365</name>
</gene>
<accession>A0A1S2CPX4</accession>
<protein>
    <recommendedName>
        <fullName evidence="5">SPOR domain-containing protein</fullName>
    </recommendedName>
</protein>
<sequence>MKPTNKSLLSMPERQIPQMPSDEPEAMPPAEPAREAPCEPPIAPALAELPLPSFPSGTTSLSAPPIVVVPVTQPLPARASNKLVGALICTSLALVASLVFIARLHLAALPLVVNEPQPLAEFGVAAIDQPAPLYAMELAFPPRETTIPLPVAVPSQKPAKLKIGVYKQADNVEKWRRWARQQNVTFEAVKKNRDGEPHYVLYLCEQDPARVDQLKLDVARISGETPLLVRRASSASI</sequence>
<proteinExistence type="predicted"/>
<dbReference type="Proteomes" id="UP000179934">
    <property type="component" value="Unassembled WGS sequence"/>
</dbReference>
<evidence type="ECO:0000313" key="4">
    <source>
        <dbReference type="Proteomes" id="UP000179934"/>
    </source>
</evidence>
<evidence type="ECO:0000256" key="1">
    <source>
        <dbReference type="SAM" id="MobiDB-lite"/>
    </source>
</evidence>
<feature type="transmembrane region" description="Helical" evidence="2">
    <location>
        <begin position="83"/>
        <end position="106"/>
    </location>
</feature>
<keyword evidence="2" id="KW-1133">Transmembrane helix</keyword>
<reference evidence="3 4" key="1">
    <citation type="submission" date="2016-09" db="EMBL/GenBank/DDBJ databases">
        <title>Draft Genome Sequence of Aeromonas sobria Strain 08005, Isolated from Sick Rana catesbeiana.</title>
        <authorList>
            <person name="Yang Q."/>
        </authorList>
    </citation>
    <scope>NUCLEOTIDE SEQUENCE [LARGE SCALE GENOMIC DNA]</scope>
    <source>
        <strain evidence="3 4">08005</strain>
    </source>
</reference>
<evidence type="ECO:0000313" key="3">
    <source>
        <dbReference type="EMBL" id="OHY90586.1"/>
    </source>
</evidence>
<feature type="region of interest" description="Disordered" evidence="1">
    <location>
        <begin position="1"/>
        <end position="40"/>
    </location>
</feature>
<dbReference type="GeneID" id="58922595"/>
<keyword evidence="2" id="KW-0812">Transmembrane</keyword>
<name>A0A1S2CPX4_AERSO</name>
<comment type="caution">
    <text evidence="3">The sequence shown here is derived from an EMBL/GenBank/DDBJ whole genome shotgun (WGS) entry which is preliminary data.</text>
</comment>
<dbReference type="AlphaFoldDB" id="A0A1S2CPX4"/>
<keyword evidence="2" id="KW-0472">Membrane</keyword>
<dbReference type="RefSeq" id="WP_042021080.1">
    <property type="nucleotide sequence ID" value="NZ_CDBW01000022.1"/>
</dbReference>
<dbReference type="EMBL" id="MKFU01000029">
    <property type="protein sequence ID" value="OHY90586.1"/>
    <property type="molecule type" value="Genomic_DNA"/>
</dbReference>